<dbReference type="EMBL" id="JBGCUO010000001">
    <property type="protein sequence ID" value="MEY1661766.1"/>
    <property type="molecule type" value="Genomic_DNA"/>
</dbReference>
<dbReference type="SMART" id="SM00493">
    <property type="entry name" value="TOPRIM"/>
    <property type="match status" value="1"/>
</dbReference>
<dbReference type="CDD" id="cd00186">
    <property type="entry name" value="TOP1Ac"/>
    <property type="match status" value="1"/>
</dbReference>
<name>A0ABV4AIA7_9GAMM</name>
<keyword evidence="5" id="KW-0863">Zinc-finger</keyword>
<dbReference type="InterPro" id="IPR013826">
    <property type="entry name" value="Topo_IA_cen_sub3"/>
</dbReference>
<feature type="site" description="Interaction with DNA" evidence="11">
    <location>
        <position position="33"/>
    </location>
</feature>
<evidence type="ECO:0000256" key="10">
    <source>
        <dbReference type="ARBA" id="ARBA00023235"/>
    </source>
</evidence>
<dbReference type="InterPro" id="IPR013824">
    <property type="entry name" value="Topo_IA_cen_sub1"/>
</dbReference>
<dbReference type="InterPro" id="IPR000380">
    <property type="entry name" value="Topo_IA"/>
</dbReference>
<evidence type="ECO:0000256" key="5">
    <source>
        <dbReference type="ARBA" id="ARBA00022771"/>
    </source>
</evidence>
<dbReference type="HAMAP" id="MF_00952">
    <property type="entry name" value="Topoisom_1_prok"/>
    <property type="match status" value="1"/>
</dbReference>
<keyword evidence="16" id="KW-1185">Reference proteome</keyword>
<comment type="catalytic activity">
    <reaction evidence="1 11">
        <text>ATP-independent breakage of single-stranded DNA, followed by passage and rejoining.</text>
        <dbReference type="EC" id="5.6.2.1"/>
    </reaction>
</comment>
<dbReference type="PANTHER" id="PTHR42785:SF1">
    <property type="entry name" value="DNA TOPOISOMERASE"/>
    <property type="match status" value="1"/>
</dbReference>
<dbReference type="PRINTS" id="PR00417">
    <property type="entry name" value="PRTPISMRASEI"/>
</dbReference>
<dbReference type="InterPro" id="IPR034149">
    <property type="entry name" value="TOPRIM_TopoI"/>
</dbReference>
<evidence type="ECO:0000256" key="8">
    <source>
        <dbReference type="ARBA" id="ARBA00023029"/>
    </source>
</evidence>
<evidence type="ECO:0000259" key="13">
    <source>
        <dbReference type="PROSITE" id="PS50880"/>
    </source>
</evidence>
<feature type="active site" description="O-(5'-phospho-DNA)-tyrosine intermediate" evidence="11">
    <location>
        <position position="330"/>
    </location>
</feature>
<evidence type="ECO:0000313" key="16">
    <source>
        <dbReference type="Proteomes" id="UP001562065"/>
    </source>
</evidence>
<feature type="site" description="Interaction with DNA" evidence="11">
    <location>
        <position position="179"/>
    </location>
</feature>
<feature type="region of interest" description="Disordered" evidence="12">
    <location>
        <begin position="37"/>
        <end position="63"/>
    </location>
</feature>
<keyword evidence="3" id="KW-0479">Metal-binding</keyword>
<dbReference type="InterPro" id="IPR013263">
    <property type="entry name" value="TopoI_Znr_bac"/>
</dbReference>
<dbReference type="InterPro" id="IPR006171">
    <property type="entry name" value="TOPRIM_dom"/>
</dbReference>
<feature type="compositionally biased region" description="Basic and acidic residues" evidence="12">
    <location>
        <begin position="47"/>
        <end position="63"/>
    </location>
</feature>
<sequence>MAKSLVIVESPAKVKTINRFLGDDFIVKSSVGHVRDLPVSGGAKSSPAERAKEAAYTRSLPPEERARYKKKKAHEQLINRMGVDPERDWSAHYEVLPGKEKVIDELKRLAGKVDHIYLATDLDREGEAIAWHLREVIGGDDDRYRRVVFNEITRKAVQAAFEEPGKLDMPRVEAQQARRFLDRVVGFMVSPLLWDKIARGLSAGRVQSVAVELVVEREREIRAFQPDEFWEIYADTQAEQGTDVRMDVTRFQGVAFRPDNETDARRHQQALRDAAALTVQGREDKPTRSKPSAPFITSTLQQAASTRLGYSVKKTMTLAQRLYEAGHITYMRTDSTNLSADAVAACRAWIGSNLGDRYLPEQAPNYSSREGAQEAHEAIRPSDVTREPELLLDMERDARRLYELIRLQFIACQMPPAEYLASTITATAGDYELKVKGRILKFDGWTRVLPPAARSKGQEDVVLPDLSAGQKLTVNEVVATQHFTKPPARFTEASLVRELEKRGIGRPSTYAAIISTIQDRGYVRLENRRFYAEKMGDIVTDRLVENFPNLMDYGFTASMEETLDKIAAGELDWRQVLDDFYSDFRKRLEAAQGDGAGKLAQGGMRANLPTDTDIPCPTCGRPMQIRTGSTGVFLGCSGYSLPPKERCTATLNLLPGDEAVGADDAEAEALEQRLKKRCPICSTAMDSYLLDESRKLHICGNNPDCAGYVVEQGEFRIKGYDGPVLECEKCSSEMQLRTGRFGKFFKCTNEACGNTRKLLRSGEPAPPRADPIPMPHLRCQKVDDYYLLRDGASGLFLAASQFPRNRETRAPSVEEVRSVREQLDPKLLYLADAPTHDSAGNAAILRYARKSKEQYVTTEVDGKATGWAAFYRDGAWVIEDKPAAKKAPAKKAPAKKAAAKKAPAKKAPAKKAAAKPAPAED</sequence>
<dbReference type="Proteomes" id="UP001562065">
    <property type="component" value="Unassembled WGS sequence"/>
</dbReference>
<dbReference type="InterPro" id="IPR003601">
    <property type="entry name" value="Topo_IA_2"/>
</dbReference>
<feature type="site" description="Interaction with DNA" evidence="11">
    <location>
        <position position="178"/>
    </location>
</feature>
<dbReference type="GO" id="GO:0003917">
    <property type="term" value="F:DNA topoisomerase type I (single strand cut, ATP-independent) activity"/>
    <property type="evidence" value="ECO:0007669"/>
    <property type="project" value="UniProtKB-EC"/>
</dbReference>
<dbReference type="SUPFAM" id="SSF56712">
    <property type="entry name" value="Prokaryotic type I DNA topoisomerase"/>
    <property type="match status" value="1"/>
</dbReference>
<dbReference type="InterPro" id="IPR049330">
    <property type="entry name" value="TOP1_Znf"/>
</dbReference>
<dbReference type="Gene3D" id="3.30.65.10">
    <property type="entry name" value="Bacterial Topoisomerase I, domain 1"/>
    <property type="match status" value="3"/>
</dbReference>
<proteinExistence type="inferred from homology"/>
<dbReference type="PROSITE" id="PS52039">
    <property type="entry name" value="TOPO_IA_2"/>
    <property type="match status" value="1"/>
</dbReference>
<feature type="domain" description="Topo IA-type catalytic" evidence="14">
    <location>
        <begin position="168"/>
        <end position="588"/>
    </location>
</feature>
<dbReference type="InterPro" id="IPR023406">
    <property type="entry name" value="Topo_IA_AS"/>
</dbReference>
<feature type="site" description="Interaction with DNA" evidence="11">
    <location>
        <position position="520"/>
    </location>
</feature>
<keyword evidence="6" id="KW-0862">Zinc</keyword>
<keyword evidence="9 11" id="KW-0238">DNA-binding</keyword>
<dbReference type="Gene3D" id="2.20.25.10">
    <property type="match status" value="1"/>
</dbReference>
<dbReference type="InterPro" id="IPR028612">
    <property type="entry name" value="Topoisom_1_IA"/>
</dbReference>
<feature type="site" description="Interaction with DNA" evidence="11">
    <location>
        <position position="194"/>
    </location>
</feature>
<keyword evidence="8 11" id="KW-0799">Topoisomerase</keyword>
<keyword evidence="10 11" id="KW-0413">Isomerase</keyword>
<dbReference type="InterPro" id="IPR023405">
    <property type="entry name" value="Topo_IA_core_domain"/>
</dbReference>
<dbReference type="RefSeq" id="WP_369455015.1">
    <property type="nucleotide sequence ID" value="NZ_JBGCUO010000001.1"/>
</dbReference>
<dbReference type="EC" id="5.6.2.1" evidence="11"/>
<feature type="domain" description="Toprim" evidence="13">
    <location>
        <begin position="3"/>
        <end position="152"/>
    </location>
</feature>
<dbReference type="Pfam" id="PF08272">
    <property type="entry name" value="Zn_Ribbon_Topo"/>
    <property type="match status" value="2"/>
</dbReference>
<comment type="similarity">
    <text evidence="2 11">Belongs to the type IA topoisomerase family.</text>
</comment>
<evidence type="ECO:0000313" key="15">
    <source>
        <dbReference type="EMBL" id="MEY1661766.1"/>
    </source>
</evidence>
<organism evidence="15 16">
    <name type="scientific">Isoalcanivorax beigongshangi</name>
    <dbReference type="NCBI Taxonomy" id="3238810"/>
    <lineage>
        <taxon>Bacteria</taxon>
        <taxon>Pseudomonadati</taxon>
        <taxon>Pseudomonadota</taxon>
        <taxon>Gammaproteobacteria</taxon>
        <taxon>Oceanospirillales</taxon>
        <taxon>Alcanivoracaceae</taxon>
        <taxon>Isoalcanivorax</taxon>
    </lineage>
</organism>
<dbReference type="InterPro" id="IPR003602">
    <property type="entry name" value="Topo_IA_DNA-bd_dom"/>
</dbReference>
<gene>
    <name evidence="11 15" type="primary">topA</name>
    <name evidence="15" type="ORF">AB5I84_06350</name>
</gene>
<keyword evidence="4" id="KW-0677">Repeat</keyword>
<dbReference type="SMART" id="SM00436">
    <property type="entry name" value="TOP1Bc"/>
    <property type="match status" value="1"/>
</dbReference>
<comment type="subunit">
    <text evidence="11">Monomer.</text>
</comment>
<dbReference type="Gene3D" id="1.10.460.10">
    <property type="entry name" value="Topoisomerase I, domain 2"/>
    <property type="match status" value="1"/>
</dbReference>
<dbReference type="SMART" id="SM00437">
    <property type="entry name" value="TOP1Ac"/>
    <property type="match status" value="1"/>
</dbReference>
<feature type="compositionally biased region" description="Basic residues" evidence="12">
    <location>
        <begin position="887"/>
        <end position="913"/>
    </location>
</feature>
<feature type="site" description="Interaction with DNA" evidence="11">
    <location>
        <position position="332"/>
    </location>
</feature>
<feature type="site" description="Interaction with DNA" evidence="11">
    <location>
        <position position="182"/>
    </location>
</feature>
<evidence type="ECO:0000256" key="4">
    <source>
        <dbReference type="ARBA" id="ARBA00022737"/>
    </source>
</evidence>
<evidence type="ECO:0000256" key="12">
    <source>
        <dbReference type="SAM" id="MobiDB-lite"/>
    </source>
</evidence>
<dbReference type="InterPro" id="IPR013498">
    <property type="entry name" value="Topo_IA_Znf"/>
</dbReference>
<evidence type="ECO:0000256" key="9">
    <source>
        <dbReference type="ARBA" id="ARBA00023125"/>
    </source>
</evidence>
<keyword evidence="7" id="KW-0460">Magnesium</keyword>
<evidence type="ECO:0000259" key="14">
    <source>
        <dbReference type="PROSITE" id="PS52039"/>
    </source>
</evidence>
<evidence type="ECO:0000256" key="7">
    <source>
        <dbReference type="ARBA" id="ARBA00022842"/>
    </source>
</evidence>
<dbReference type="NCBIfam" id="TIGR01051">
    <property type="entry name" value="topA_bact"/>
    <property type="match status" value="1"/>
</dbReference>
<dbReference type="Pfam" id="PF01131">
    <property type="entry name" value="Topoisom_bac"/>
    <property type="match status" value="1"/>
</dbReference>
<comment type="function">
    <text evidence="11">Releases the supercoiling and torsional tension of DNA, which is introduced during the DNA replication and transcription, by transiently cleaving and rejoining one strand of the DNA duplex. Introduces a single-strand break via transesterification at a target site in duplex DNA. The scissile phosphodiester is attacked by the catalytic tyrosine of the enzyme, resulting in the formation of a DNA-(5'-phosphotyrosyl)-enzyme intermediate and the expulsion of a 3'-OH DNA strand. The free DNA strand then undergoes passage around the unbroken strand, thus removing DNA supercoils. Finally, in the religation step, the DNA 3'-OH attacks the covalent intermediate to expel the active-site tyrosine and restore the DNA phosphodiester backbone.</text>
</comment>
<dbReference type="Pfam" id="PF01396">
    <property type="entry name" value="Zn_ribbon_Top1"/>
    <property type="match status" value="2"/>
</dbReference>
<evidence type="ECO:0000256" key="1">
    <source>
        <dbReference type="ARBA" id="ARBA00000213"/>
    </source>
</evidence>
<dbReference type="SUPFAM" id="SSF57783">
    <property type="entry name" value="Zinc beta-ribbon"/>
    <property type="match status" value="3"/>
</dbReference>
<dbReference type="PROSITE" id="PS00396">
    <property type="entry name" value="TOPO_IA_1"/>
    <property type="match status" value="1"/>
</dbReference>
<evidence type="ECO:0000256" key="3">
    <source>
        <dbReference type="ARBA" id="ARBA00022723"/>
    </source>
</evidence>
<dbReference type="PROSITE" id="PS50880">
    <property type="entry name" value="TOPRIM"/>
    <property type="match status" value="1"/>
</dbReference>
<dbReference type="CDD" id="cd03363">
    <property type="entry name" value="TOPRIM_TopoIA_TopoI"/>
    <property type="match status" value="1"/>
</dbReference>
<dbReference type="InterPro" id="IPR005733">
    <property type="entry name" value="TopoI_bac-type"/>
</dbReference>
<comment type="caution">
    <text evidence="15">The sequence shown here is derived from an EMBL/GenBank/DDBJ whole genome shotgun (WGS) entry which is preliminary data.</text>
</comment>
<dbReference type="PANTHER" id="PTHR42785">
    <property type="entry name" value="DNA TOPOISOMERASE, TYPE IA, CORE"/>
    <property type="match status" value="1"/>
</dbReference>
<protein>
    <recommendedName>
        <fullName evidence="11">DNA topoisomerase 1</fullName>
        <ecNumber evidence="11">5.6.2.1</ecNumber>
    </recommendedName>
    <alternativeName>
        <fullName evidence="11">DNA topoisomerase I</fullName>
    </alternativeName>
</protein>
<dbReference type="Gene3D" id="3.40.50.140">
    <property type="match status" value="1"/>
</dbReference>
<dbReference type="Gene3D" id="2.70.20.10">
    <property type="entry name" value="Topoisomerase I, domain 3"/>
    <property type="match status" value="1"/>
</dbReference>
<dbReference type="Pfam" id="PF01751">
    <property type="entry name" value="Toprim"/>
    <property type="match status" value="1"/>
</dbReference>
<accession>A0ABV4AIA7</accession>
<evidence type="ECO:0000256" key="2">
    <source>
        <dbReference type="ARBA" id="ARBA00009446"/>
    </source>
</evidence>
<reference evidence="15 16" key="1">
    <citation type="submission" date="2024-07" db="EMBL/GenBank/DDBJ databases">
        <authorList>
            <person name="Ren Q."/>
        </authorList>
    </citation>
    <scope>NUCLEOTIDE SEQUENCE [LARGE SCALE GENOMIC DNA]</scope>
    <source>
        <strain evidence="15 16">REN37</strain>
    </source>
</reference>
<comment type="caution">
    <text evidence="11">Lacks conserved residue(s) required for the propagation of feature annotation.</text>
</comment>
<dbReference type="Pfam" id="PF21372">
    <property type="entry name" value="Zn_ribbon_bTOP1"/>
    <property type="match status" value="1"/>
</dbReference>
<feature type="region of interest" description="Disordered" evidence="12">
    <location>
        <begin position="882"/>
        <end position="921"/>
    </location>
</feature>
<dbReference type="InterPro" id="IPR013825">
    <property type="entry name" value="Topo_IA_cen_sub2"/>
</dbReference>
<evidence type="ECO:0000256" key="11">
    <source>
        <dbReference type="HAMAP-Rule" id="MF_00952"/>
    </source>
</evidence>
<evidence type="ECO:0000256" key="6">
    <source>
        <dbReference type="ARBA" id="ARBA00022833"/>
    </source>
</evidence>
<feature type="region of interest" description="Interaction with DNA" evidence="11">
    <location>
        <begin position="202"/>
        <end position="207"/>
    </location>
</feature>
<dbReference type="InterPro" id="IPR013497">
    <property type="entry name" value="Topo_IA_cen"/>
</dbReference>
<dbReference type="Gene3D" id="1.10.290.10">
    <property type="entry name" value="Topoisomerase I, domain 4"/>
    <property type="match status" value="1"/>
</dbReference>